<evidence type="ECO:0000313" key="3">
    <source>
        <dbReference type="Proteomes" id="UP000660680"/>
    </source>
</evidence>
<proteinExistence type="predicted"/>
<comment type="caution">
    <text evidence="2">The sequence shown here is derived from an EMBL/GenBank/DDBJ whole genome shotgun (WGS) entry which is preliminary data.</text>
</comment>
<accession>A0A918LHP3</accession>
<organism evidence="2 3">
    <name type="scientific">Actinokineospora fastidiosa</name>
    <dbReference type="NCBI Taxonomy" id="1816"/>
    <lineage>
        <taxon>Bacteria</taxon>
        <taxon>Bacillati</taxon>
        <taxon>Actinomycetota</taxon>
        <taxon>Actinomycetes</taxon>
        <taxon>Pseudonocardiales</taxon>
        <taxon>Pseudonocardiaceae</taxon>
        <taxon>Actinokineospora</taxon>
    </lineage>
</organism>
<name>A0A918LHP3_9PSEU</name>
<reference evidence="2" key="2">
    <citation type="submission" date="2020-09" db="EMBL/GenBank/DDBJ databases">
        <authorList>
            <person name="Sun Q."/>
            <person name="Ohkuma M."/>
        </authorList>
    </citation>
    <scope>NUCLEOTIDE SEQUENCE</scope>
    <source>
        <strain evidence="2">JCM 3276</strain>
    </source>
</reference>
<dbReference type="AlphaFoldDB" id="A0A918LHP3"/>
<reference evidence="2" key="1">
    <citation type="journal article" date="2014" name="Int. J. Syst. Evol. Microbiol.">
        <title>Complete genome sequence of Corynebacterium casei LMG S-19264T (=DSM 44701T), isolated from a smear-ripened cheese.</title>
        <authorList>
            <consortium name="US DOE Joint Genome Institute (JGI-PGF)"/>
            <person name="Walter F."/>
            <person name="Albersmeier A."/>
            <person name="Kalinowski J."/>
            <person name="Ruckert C."/>
        </authorList>
    </citation>
    <scope>NUCLEOTIDE SEQUENCE</scope>
    <source>
        <strain evidence="2">JCM 3276</strain>
    </source>
</reference>
<evidence type="ECO:0000256" key="1">
    <source>
        <dbReference type="SAM" id="MobiDB-lite"/>
    </source>
</evidence>
<evidence type="ECO:0000313" key="2">
    <source>
        <dbReference type="EMBL" id="GGS49206.1"/>
    </source>
</evidence>
<dbReference type="Proteomes" id="UP000660680">
    <property type="component" value="Unassembled WGS sequence"/>
</dbReference>
<feature type="region of interest" description="Disordered" evidence="1">
    <location>
        <begin position="127"/>
        <end position="154"/>
    </location>
</feature>
<keyword evidence="3" id="KW-1185">Reference proteome</keyword>
<protein>
    <submittedName>
        <fullName evidence="2">Uncharacterized protein</fullName>
    </submittedName>
</protein>
<gene>
    <name evidence="2" type="ORF">GCM10010171_50380</name>
</gene>
<dbReference type="RefSeq" id="WP_189213061.1">
    <property type="nucleotide sequence ID" value="NZ_BMRB01000005.1"/>
</dbReference>
<dbReference type="EMBL" id="BMRB01000005">
    <property type="protein sequence ID" value="GGS49206.1"/>
    <property type="molecule type" value="Genomic_DNA"/>
</dbReference>
<sequence>MEPEPSDPRLTGEIDVDDATVKAVGLLTEAWETVQIAHGHLYAFHQLTGSADFKLEEAVKALRDAGHGGLATRLETELLGRNVLPGRWTFQVVEDYEDTYYEPFREFEREGRELTGGLRHLWEAGLKRDRRTPGQPGHEATPAAVPGDSGSGMG</sequence>